<keyword evidence="4 10" id="KW-0812">Transmembrane</keyword>
<dbReference type="GO" id="GO:0005886">
    <property type="term" value="C:plasma membrane"/>
    <property type="evidence" value="ECO:0007669"/>
    <property type="project" value="UniProtKB-SubCell"/>
</dbReference>
<dbReference type="Proteomes" id="UP000248764">
    <property type="component" value="Unassembled WGS sequence"/>
</dbReference>
<accession>A0A2W2BZX4</accession>
<organism evidence="13 14">
    <name type="scientific">Jiangella anatolica</name>
    <dbReference type="NCBI Taxonomy" id="2670374"/>
    <lineage>
        <taxon>Bacteria</taxon>
        <taxon>Bacillati</taxon>
        <taxon>Actinomycetota</taxon>
        <taxon>Actinomycetes</taxon>
        <taxon>Jiangellales</taxon>
        <taxon>Jiangellaceae</taxon>
        <taxon>Jiangella</taxon>
    </lineage>
</organism>
<keyword evidence="2 10" id="KW-0813">Transport</keyword>
<feature type="transmembrane region" description="Helical" evidence="10">
    <location>
        <begin position="50"/>
        <end position="72"/>
    </location>
</feature>
<feature type="transmembrane region" description="Helical" evidence="10">
    <location>
        <begin position="147"/>
        <end position="168"/>
    </location>
</feature>
<evidence type="ECO:0000256" key="7">
    <source>
        <dbReference type="ARBA" id="ARBA00023065"/>
    </source>
</evidence>
<dbReference type="InterPro" id="IPR018422">
    <property type="entry name" value="Cation/H_exchanger_CPA1"/>
</dbReference>
<dbReference type="RefSeq" id="WP_111253506.1">
    <property type="nucleotide sequence ID" value="NZ_POTW01000008.1"/>
</dbReference>
<keyword evidence="9 10" id="KW-0739">Sodium transport</keyword>
<feature type="domain" description="Cation/H+ exchanger transmembrane" evidence="12">
    <location>
        <begin position="11"/>
        <end position="410"/>
    </location>
</feature>
<comment type="caution">
    <text evidence="13">The sequence shown here is derived from an EMBL/GenBank/DDBJ whole genome shotgun (WGS) entry which is preliminary data.</text>
</comment>
<protein>
    <submittedName>
        <fullName evidence="13">Na+/H+ antiporter</fullName>
    </submittedName>
</protein>
<dbReference type="GO" id="GO:0051453">
    <property type="term" value="P:regulation of intracellular pH"/>
    <property type="evidence" value="ECO:0007669"/>
    <property type="project" value="TreeGrafter"/>
</dbReference>
<feature type="transmembrane region" description="Helical" evidence="10">
    <location>
        <begin position="206"/>
        <end position="223"/>
    </location>
</feature>
<evidence type="ECO:0000259" key="12">
    <source>
        <dbReference type="Pfam" id="PF00999"/>
    </source>
</evidence>
<comment type="caution">
    <text evidence="10">Lacks conserved residue(s) required for the propagation of feature annotation.</text>
</comment>
<keyword evidence="6 10" id="KW-0915">Sodium</keyword>
<dbReference type="AlphaFoldDB" id="A0A2W2BZX4"/>
<feature type="transmembrane region" description="Helical" evidence="10">
    <location>
        <begin position="296"/>
        <end position="318"/>
    </location>
</feature>
<feature type="transmembrane region" description="Helical" evidence="10">
    <location>
        <begin position="174"/>
        <end position="194"/>
    </location>
</feature>
<feature type="transmembrane region" description="Helical" evidence="10">
    <location>
        <begin position="386"/>
        <end position="409"/>
    </location>
</feature>
<dbReference type="Pfam" id="PF00999">
    <property type="entry name" value="Na_H_Exchanger"/>
    <property type="match status" value="1"/>
</dbReference>
<keyword evidence="7 10" id="KW-0406">Ion transport</keyword>
<evidence type="ECO:0000256" key="8">
    <source>
        <dbReference type="ARBA" id="ARBA00023136"/>
    </source>
</evidence>
<evidence type="ECO:0000256" key="5">
    <source>
        <dbReference type="ARBA" id="ARBA00022989"/>
    </source>
</evidence>
<feature type="transmembrane region" description="Helical" evidence="10">
    <location>
        <begin position="107"/>
        <end position="127"/>
    </location>
</feature>
<feature type="transmembrane region" description="Helical" evidence="10">
    <location>
        <begin position="350"/>
        <end position="374"/>
    </location>
</feature>
<comment type="subcellular location">
    <subcellularLocation>
        <location evidence="1 10">Cell membrane</location>
        <topology evidence="1 10">Multi-pass membrane protein</topology>
    </subcellularLocation>
</comment>
<keyword evidence="14" id="KW-1185">Reference proteome</keyword>
<evidence type="ECO:0000256" key="11">
    <source>
        <dbReference type="SAM" id="MobiDB-lite"/>
    </source>
</evidence>
<feature type="transmembrane region" description="Helical" evidence="10">
    <location>
        <begin position="79"/>
        <end position="101"/>
    </location>
</feature>
<evidence type="ECO:0000256" key="6">
    <source>
        <dbReference type="ARBA" id="ARBA00023053"/>
    </source>
</evidence>
<name>A0A2W2BZX4_9ACTN</name>
<comment type="similarity">
    <text evidence="10">Belongs to the monovalent cation:proton antiporter 1 (CPA1) transporter (TC 2.A.36) family.</text>
</comment>
<evidence type="ECO:0000256" key="10">
    <source>
        <dbReference type="RuleBase" id="RU366002"/>
    </source>
</evidence>
<evidence type="ECO:0000256" key="4">
    <source>
        <dbReference type="ARBA" id="ARBA00022692"/>
    </source>
</evidence>
<evidence type="ECO:0000313" key="13">
    <source>
        <dbReference type="EMBL" id="PZF85408.1"/>
    </source>
</evidence>
<dbReference type="GO" id="GO:0015386">
    <property type="term" value="F:potassium:proton antiporter activity"/>
    <property type="evidence" value="ECO:0007669"/>
    <property type="project" value="TreeGrafter"/>
</dbReference>
<dbReference type="InterPro" id="IPR006153">
    <property type="entry name" value="Cation/H_exchanger_TM"/>
</dbReference>
<keyword evidence="8 10" id="KW-0472">Membrane</keyword>
<dbReference type="Gene3D" id="6.10.140.1330">
    <property type="match status" value="1"/>
</dbReference>
<dbReference type="NCBIfam" id="TIGR00831">
    <property type="entry name" value="a_cpa1"/>
    <property type="match status" value="1"/>
</dbReference>
<keyword evidence="10" id="KW-0050">Antiport</keyword>
<sequence length="541" mass="58341">MQLLLVVVGAIAVTAVANRRGLQPSIVVVVLASAVSFIPGLPRFELEPELILSVVLPPLLYSAALDFSVYSLARNLRPILSLGVGMVIVSTLVTGVVANWIVPEFGLVAALVLGAVVAPPDAVSAVAIGRKLGLPKRLMTILTGESLVNDATALTIFTLAVAAATGSHPFIDNAILLFLYSAVVGCAVGLALAAGVHWTRQRLGESGLETVLGLVVPFAAYLFAEELHASGVLAVVAAGFWVGHHDADAGFETRLQGRQVWRSLDTLLEAFVFAYMGLQCRFVFDDLPIEGGEWGRFALSGVVILLTVLLIRPLWVFLTYGQRAFRRRYLTFLRPRRQPRTYQPLPRDQLLVISWSGMRGVVTLAAAAGVPALTAAGEPFPGRSTIQALAFVVAVGTLLIQAPTLPLLVRRLNISDEDERTAERAATRRARQIAREAGERALRDLFAEPPPGVDVAALTAIRDRMAAAMRARQSADDRDADVEEADPSPQVRQAMLAARREMLAAQRRALTAARDAGELDDEVMRRELERLDYEEAAVAAY</sequence>
<evidence type="ECO:0000256" key="3">
    <source>
        <dbReference type="ARBA" id="ARBA00022475"/>
    </source>
</evidence>
<dbReference type="GO" id="GO:0015385">
    <property type="term" value="F:sodium:proton antiporter activity"/>
    <property type="evidence" value="ECO:0007669"/>
    <property type="project" value="InterPro"/>
</dbReference>
<evidence type="ECO:0000256" key="2">
    <source>
        <dbReference type="ARBA" id="ARBA00022448"/>
    </source>
</evidence>
<evidence type="ECO:0000256" key="1">
    <source>
        <dbReference type="ARBA" id="ARBA00004651"/>
    </source>
</evidence>
<dbReference type="PANTHER" id="PTHR10110:SF86">
    <property type="entry name" value="SODIUM_HYDROGEN EXCHANGER 7"/>
    <property type="match status" value="1"/>
</dbReference>
<comment type="function">
    <text evidence="10">Na(+)/H(+) antiporter that extrudes sodium in exchange for external protons.</text>
</comment>
<proteinExistence type="inferred from homology"/>
<dbReference type="InterPro" id="IPR004705">
    <property type="entry name" value="Cation/H_exchanger_CPA1_bac"/>
</dbReference>
<dbReference type="GO" id="GO:0098719">
    <property type="term" value="P:sodium ion import across plasma membrane"/>
    <property type="evidence" value="ECO:0007669"/>
    <property type="project" value="TreeGrafter"/>
</dbReference>
<evidence type="ECO:0000313" key="14">
    <source>
        <dbReference type="Proteomes" id="UP000248764"/>
    </source>
</evidence>
<dbReference type="EMBL" id="POTW01000008">
    <property type="protein sequence ID" value="PZF85408.1"/>
    <property type="molecule type" value="Genomic_DNA"/>
</dbReference>
<keyword evidence="3 10" id="KW-1003">Cell membrane</keyword>
<reference evidence="13 14" key="1">
    <citation type="submission" date="2018-01" db="EMBL/GenBank/DDBJ databases">
        <title>Draft genome sequence of Jiangella sp. GTF31.</title>
        <authorList>
            <person name="Sahin N."/>
            <person name="Ay H."/>
            <person name="Saygin H."/>
        </authorList>
    </citation>
    <scope>NUCLEOTIDE SEQUENCE [LARGE SCALE GENOMIC DNA]</scope>
    <source>
        <strain evidence="13 14">GTF31</strain>
    </source>
</reference>
<feature type="region of interest" description="Disordered" evidence="11">
    <location>
        <begin position="469"/>
        <end position="490"/>
    </location>
</feature>
<keyword evidence="5 10" id="KW-1133">Transmembrane helix</keyword>
<evidence type="ECO:0000256" key="9">
    <source>
        <dbReference type="ARBA" id="ARBA00023201"/>
    </source>
</evidence>
<gene>
    <name evidence="13" type="ORF">C1I92_04650</name>
</gene>
<dbReference type="PANTHER" id="PTHR10110">
    <property type="entry name" value="SODIUM/HYDROGEN EXCHANGER"/>
    <property type="match status" value="1"/>
</dbReference>